<keyword evidence="3" id="KW-1185">Reference proteome</keyword>
<dbReference type="SMART" id="SM00248">
    <property type="entry name" value="ANK"/>
    <property type="match status" value="6"/>
</dbReference>
<sequence>MTSLDNLRRQAKTLKKAYDAGDPVARQRIRAHAPRNDGFALKHADFLHVIAREAQFASWPRLKFAAETVGLDRADKQQRLKVALYHGRNWAVEQLLAETPDLADGLFGLQVALYDLGAVRRALQADPDLATRAAGPRTPILHLAFSRYIHAHPEKEADMIAIAELLLAHGADINDGMPESDGSDHKLSALYGAIGHTNNMPLAKWLLEHGANPNDNESLYHATELGHHDGLKLLIEHGADPKGTNALLHALDYNDAQAVRLLLAAGANANEGVSVHPSGQPEHVIAALHQAARRMCDGAIARLLIDAGANPSASFFGVTPYALARVYGNDAVADEIAQAGGDTTLSEVERLLVKAARGEANEGVYVDPAPLPHIYGNLIGELSHLPGKLEHMKQLVALGLEYDRPDAMGVTPVQSAGWQGRPEVMTYLLSLRPDLSHVNNYGGTLLGTIIHGSENCERRAERDHITCARLALEHGVALLRHDIDAAGNQEMSEFLRDWAENHPGQVIQSGV</sequence>
<organism evidence="2 3">
    <name type="scientific">Qingshengfaniella alkalisoli</name>
    <dbReference type="NCBI Taxonomy" id="2599296"/>
    <lineage>
        <taxon>Bacteria</taxon>
        <taxon>Pseudomonadati</taxon>
        <taxon>Pseudomonadota</taxon>
        <taxon>Alphaproteobacteria</taxon>
        <taxon>Rhodobacterales</taxon>
        <taxon>Paracoccaceae</taxon>
        <taxon>Qingshengfaniella</taxon>
    </lineage>
</organism>
<dbReference type="KEGG" id="lit:FPZ52_02585"/>
<dbReference type="InterPro" id="IPR002110">
    <property type="entry name" value="Ankyrin_rpt"/>
</dbReference>
<dbReference type="PROSITE" id="PS50297">
    <property type="entry name" value="ANK_REP_REGION"/>
    <property type="match status" value="1"/>
</dbReference>
<dbReference type="EMBL" id="CP042261">
    <property type="protein sequence ID" value="QDY68614.1"/>
    <property type="molecule type" value="Genomic_DNA"/>
</dbReference>
<dbReference type="Pfam" id="PF12796">
    <property type="entry name" value="Ank_2"/>
    <property type="match status" value="1"/>
</dbReference>
<dbReference type="OrthoDB" id="928522at2"/>
<dbReference type="PROSITE" id="PS50088">
    <property type="entry name" value="ANK_REPEAT"/>
    <property type="match status" value="2"/>
</dbReference>
<dbReference type="AlphaFoldDB" id="A0A5B8ISN6"/>
<dbReference type="InterPro" id="IPR036770">
    <property type="entry name" value="Ankyrin_rpt-contain_sf"/>
</dbReference>
<protein>
    <submittedName>
        <fullName evidence="2">Uncharacterized protein</fullName>
    </submittedName>
</protein>
<proteinExistence type="predicted"/>
<dbReference type="PANTHER" id="PTHR46224">
    <property type="entry name" value="ANKYRIN REPEAT FAMILY PROTEIN"/>
    <property type="match status" value="1"/>
</dbReference>
<dbReference type="PANTHER" id="PTHR46224:SF64">
    <property type="entry name" value="IQ MOTIF AND ANKYRIN REPEAT DOMAIN-CONTAINING PROTEIN 1"/>
    <property type="match status" value="1"/>
</dbReference>
<accession>A0A5B8ISN6</accession>
<keyword evidence="1" id="KW-0040">ANK repeat</keyword>
<reference evidence="2 3" key="1">
    <citation type="submission" date="2019-07" db="EMBL/GenBank/DDBJ databases">
        <title>Litoreibacter alkalisoli sp. nov., isolated from saline-alkaline soil.</title>
        <authorList>
            <person name="Wang S."/>
            <person name="Xu L."/>
            <person name="Xing Y.-T."/>
            <person name="Sun J.-Q."/>
        </authorList>
    </citation>
    <scope>NUCLEOTIDE SEQUENCE [LARGE SCALE GENOMIC DNA]</scope>
    <source>
        <strain evidence="2 3">LN3S51</strain>
    </source>
</reference>
<evidence type="ECO:0000313" key="2">
    <source>
        <dbReference type="EMBL" id="QDY68614.1"/>
    </source>
</evidence>
<feature type="repeat" description="ANK" evidence="1">
    <location>
        <begin position="242"/>
        <end position="270"/>
    </location>
</feature>
<dbReference type="Gene3D" id="1.25.40.20">
    <property type="entry name" value="Ankyrin repeat-containing domain"/>
    <property type="match status" value="3"/>
</dbReference>
<evidence type="ECO:0000313" key="3">
    <source>
        <dbReference type="Proteomes" id="UP000318483"/>
    </source>
</evidence>
<dbReference type="Proteomes" id="UP000318483">
    <property type="component" value="Chromosome"/>
</dbReference>
<name>A0A5B8ISN6_9RHOB</name>
<gene>
    <name evidence="2" type="ORF">FPZ52_02585</name>
</gene>
<dbReference type="InterPro" id="IPR051616">
    <property type="entry name" value="Cul2-RING_E3_ligase_SR"/>
</dbReference>
<dbReference type="SUPFAM" id="SSF48403">
    <property type="entry name" value="Ankyrin repeat"/>
    <property type="match status" value="1"/>
</dbReference>
<evidence type="ECO:0000256" key="1">
    <source>
        <dbReference type="PROSITE-ProRule" id="PRU00023"/>
    </source>
</evidence>
<feature type="repeat" description="ANK" evidence="1">
    <location>
        <begin position="214"/>
        <end position="246"/>
    </location>
</feature>
<dbReference type="RefSeq" id="WP_146363414.1">
    <property type="nucleotide sequence ID" value="NZ_CP042261.1"/>
</dbReference>